<keyword evidence="3 7" id="KW-0547">Nucleotide-binding</keyword>
<dbReference type="GO" id="GO:0017116">
    <property type="term" value="F:single-stranded DNA helicase activity"/>
    <property type="evidence" value="ECO:0007669"/>
    <property type="project" value="UniProtKB-UniRule"/>
</dbReference>
<dbReference type="PANTHER" id="PTHR10887:SF433">
    <property type="entry name" value="DNA REPLICATION ATP-DEPENDENT HELICASE_NUCLEASE DNA2"/>
    <property type="match status" value="1"/>
</dbReference>
<keyword evidence="5 7" id="KW-0347">Helicase</keyword>
<comment type="subcellular location">
    <subcellularLocation>
        <location evidence="7">Nucleus</location>
    </subcellularLocation>
    <subcellularLocation>
        <location evidence="7">Chromosome</location>
    </subcellularLocation>
</comment>
<keyword evidence="7" id="KW-0408">Iron</keyword>
<sequence length="960" mass="108045">MHNAMCSLHRCIRFNTDSCPRKLNEYNNDQKSKAGSGNTYAKLTLKPSLEKRNQRDLSDGGIMETNSWKESGDEFFVGDNSNSMVSTATFANYISSDRVPPRKRPKRLSVSCVERDICDSFVSFGSSEIDVRVVSLSDDNNDEHRELDCICEESSKFYRVKLEGIWSSTPVKIGSSLRIIGAEINGEEALLNWESGVLIVERNVLVPCTLIAQGTSCRRKAILSHYFKIRSRATKEMLIGNVVHELFQAAITRSGFDVAESSLLNLWRKELHEQYAEELFALNLSSEEVEDEICHYFKTITRWVSTHMPPPKGRNESLQSGSKIMEVANVEESIWNSCYGFKAKIDCTLKVKMGNGKQKLIPMELKTGRSNPNTSHITQVILYCLSLASKQGTIESGLLFYLLDETVRTVSPKAIDLKGILHMRNEIASGISAISFDSLPGPVFDTNTCKWCNQVLSCSLLQHCSVSATTDTFFQDQLSHLKQSHIDYFKRFIRWVLMEWRCVMERTVADKENIYEKKNSTPRIKVIVDSVVLQKNKTSIIFRSEELIDEKYELFTKGDILLVFSARNEVFAMASVISVKDNFISVAVDSSSTSFVSGMTYFLGRYETSFKYTVDLGNLIMLMVDDKQMLKIRSLIIDMRPPVFSKMKKADIIGISEIVRQLNCDQARAVVKSLMSDDYAIIEGFPGTGKHIDEDKILRLGQQASIRKNLQHLTLKSKLSKQEGMAKSLLERLTVQHSAVITLHSQYRMNRPIAELSSALFYENKLRCANNMIAEATFTNFVSDPVIDSCYSNAYKLCISNLLSNAVVFVDTQSCKNPSFCATFGTSGKVCNAGEAEFIGGLCELFVKLGLPESDLGVISVYRYHVERLRSTVQKGVEVNTVDQYQGRDKSVIVLSFVWTDEAENRKSELLADCRRINVAITRAKHKLVLVGCQKSLSSYPAVNGIINAIPKECITMLHE</sequence>
<evidence type="ECO:0000256" key="5">
    <source>
        <dbReference type="ARBA" id="ARBA00022806"/>
    </source>
</evidence>
<dbReference type="Gene3D" id="3.90.320.10">
    <property type="match status" value="1"/>
</dbReference>
<dbReference type="GO" id="GO:0005524">
    <property type="term" value="F:ATP binding"/>
    <property type="evidence" value="ECO:0007669"/>
    <property type="project" value="UniProtKB-UniRule"/>
</dbReference>
<comment type="function">
    <text evidence="7">Key enzyme involved in DNA replication and DNA repair. Involved in Okazaki fragments processing by cleaving long flaps that escape FEN1: flaps that are longer than 27 nucleotides are coated by replication protein A complex (RPA), leading to recruit DNA2 which cleaves the flap until it is too short to bind RPA and becomes a substrate for FEN1. Also involved in 5'-end resection of DNA during double-strand break (DSB) repair by mediating the cleavage of 5'-ssDNA.</text>
</comment>
<dbReference type="PANTHER" id="PTHR10887">
    <property type="entry name" value="DNA2/NAM7 HELICASE FAMILY"/>
    <property type="match status" value="1"/>
</dbReference>
<evidence type="ECO:0000256" key="2">
    <source>
        <dbReference type="ARBA" id="ARBA00022723"/>
    </source>
</evidence>
<feature type="domain" description="DNA replication factor Dna2 N-terminal" evidence="8">
    <location>
        <begin position="154"/>
        <end position="351"/>
    </location>
</feature>
<dbReference type="CDD" id="cd22318">
    <property type="entry name" value="DNA2_N-like"/>
    <property type="match status" value="1"/>
</dbReference>
<comment type="similarity">
    <text evidence="1 7">Belongs to the DNA2/NAM7 helicase family.</text>
</comment>
<dbReference type="GO" id="GO:0033567">
    <property type="term" value="P:DNA replication, Okazaki fragment processing"/>
    <property type="evidence" value="ECO:0007669"/>
    <property type="project" value="UniProtKB-UniRule"/>
</dbReference>
<dbReference type="InterPro" id="IPR047187">
    <property type="entry name" value="SF1_C_Upf1"/>
</dbReference>
<dbReference type="AlphaFoldDB" id="A0A3P6UYF3"/>
<dbReference type="EMBL" id="UYRX01000468">
    <property type="protein sequence ID" value="VDK82621.1"/>
    <property type="molecule type" value="Genomic_DNA"/>
</dbReference>
<dbReference type="GO" id="GO:0003677">
    <property type="term" value="F:DNA binding"/>
    <property type="evidence" value="ECO:0007669"/>
    <property type="project" value="UniProtKB-UniRule"/>
</dbReference>
<evidence type="ECO:0000313" key="10">
    <source>
        <dbReference type="EMBL" id="VDK82621.1"/>
    </source>
</evidence>
<evidence type="ECO:0000259" key="9">
    <source>
        <dbReference type="Pfam" id="PF13087"/>
    </source>
</evidence>
<dbReference type="GO" id="GO:0006281">
    <property type="term" value="P:DNA repair"/>
    <property type="evidence" value="ECO:0007669"/>
    <property type="project" value="UniProtKB-KW"/>
</dbReference>
<evidence type="ECO:0000256" key="7">
    <source>
        <dbReference type="RuleBase" id="RU367041"/>
    </source>
</evidence>
<dbReference type="GO" id="GO:0017108">
    <property type="term" value="F:5'-flap endonuclease activity"/>
    <property type="evidence" value="ECO:0007669"/>
    <property type="project" value="UniProtKB-UniRule"/>
</dbReference>
<keyword evidence="6 7" id="KW-0067">ATP-binding</keyword>
<proteinExistence type="inferred from homology"/>
<keyword evidence="7" id="KW-0511">Multifunctional enzyme</keyword>
<dbReference type="CDD" id="cd18808">
    <property type="entry name" value="SF1_C_Upf1"/>
    <property type="match status" value="1"/>
</dbReference>
<name>A0A3P6UYF3_LITSI</name>
<dbReference type="SUPFAM" id="SSF52540">
    <property type="entry name" value="P-loop containing nucleoside triphosphate hydrolases"/>
    <property type="match status" value="1"/>
</dbReference>
<dbReference type="Pfam" id="PF08696">
    <property type="entry name" value="Dna2"/>
    <property type="match status" value="1"/>
</dbReference>
<keyword evidence="11" id="KW-1185">Reference proteome</keyword>
<keyword evidence="2 7" id="KW-0479">Metal-binding</keyword>
<evidence type="ECO:0000313" key="11">
    <source>
        <dbReference type="Proteomes" id="UP000277928"/>
    </source>
</evidence>
<dbReference type="EC" id="3.6.4.12" evidence="7"/>
<dbReference type="OrthoDB" id="5871723at2759"/>
<keyword evidence="7" id="KW-0235">DNA replication</keyword>
<organism evidence="10 11">
    <name type="scientific">Litomosoides sigmodontis</name>
    <name type="common">Filarial nematode worm</name>
    <dbReference type="NCBI Taxonomy" id="42156"/>
    <lineage>
        <taxon>Eukaryota</taxon>
        <taxon>Metazoa</taxon>
        <taxon>Ecdysozoa</taxon>
        <taxon>Nematoda</taxon>
        <taxon>Chromadorea</taxon>
        <taxon>Rhabditida</taxon>
        <taxon>Spirurina</taxon>
        <taxon>Spiruromorpha</taxon>
        <taxon>Filarioidea</taxon>
        <taxon>Onchocercidae</taxon>
        <taxon>Litomosoides</taxon>
    </lineage>
</organism>
<evidence type="ECO:0000256" key="1">
    <source>
        <dbReference type="ARBA" id="ARBA00007913"/>
    </source>
</evidence>
<gene>
    <name evidence="10" type="ORF">NLS_LOCUS5846</name>
</gene>
<keyword evidence="7" id="KW-0540">Nuclease</keyword>
<dbReference type="EC" id="3.1.-.-" evidence="7"/>
<dbReference type="InterPro" id="IPR027417">
    <property type="entry name" value="P-loop_NTPase"/>
</dbReference>
<dbReference type="GO" id="GO:0005694">
    <property type="term" value="C:chromosome"/>
    <property type="evidence" value="ECO:0007669"/>
    <property type="project" value="UniProtKB-SubCell"/>
</dbReference>
<keyword evidence="7" id="KW-0234">DNA repair</keyword>
<dbReference type="InterPro" id="IPR011604">
    <property type="entry name" value="PDDEXK-like_dom_sf"/>
</dbReference>
<keyword evidence="7" id="KW-0411">Iron-sulfur</keyword>
<dbReference type="GO" id="GO:0071932">
    <property type="term" value="P:replication fork reversal"/>
    <property type="evidence" value="ECO:0007669"/>
    <property type="project" value="TreeGrafter"/>
</dbReference>
<keyword evidence="7" id="KW-0158">Chromosome</keyword>
<dbReference type="InterPro" id="IPR045055">
    <property type="entry name" value="DNA2/NAM7-like"/>
</dbReference>
<comment type="catalytic activity">
    <reaction evidence="7">
        <text>ATP + H2O = ADP + phosphate + H(+)</text>
        <dbReference type="Rhea" id="RHEA:13065"/>
        <dbReference type="ChEBI" id="CHEBI:15377"/>
        <dbReference type="ChEBI" id="CHEBI:15378"/>
        <dbReference type="ChEBI" id="CHEBI:30616"/>
        <dbReference type="ChEBI" id="CHEBI:43474"/>
        <dbReference type="ChEBI" id="CHEBI:456216"/>
        <dbReference type="EC" id="3.6.4.12"/>
    </reaction>
</comment>
<reference evidence="10 11" key="1">
    <citation type="submission" date="2018-08" db="EMBL/GenBank/DDBJ databases">
        <authorList>
            <person name="Laetsch R D."/>
            <person name="Stevens L."/>
            <person name="Kumar S."/>
            <person name="Blaxter L. M."/>
        </authorList>
    </citation>
    <scope>NUCLEOTIDE SEQUENCE [LARGE SCALE GENOMIC DNA]</scope>
</reference>
<evidence type="ECO:0000259" key="8">
    <source>
        <dbReference type="Pfam" id="PF08696"/>
    </source>
</evidence>
<keyword evidence="7" id="KW-0539">Nucleus</keyword>
<keyword evidence="4 7" id="KW-0378">Hydrolase</keyword>
<dbReference type="InterPro" id="IPR041679">
    <property type="entry name" value="DNA2/NAM7-like_C"/>
</dbReference>
<dbReference type="Gene3D" id="2.40.30.270">
    <property type="match status" value="1"/>
</dbReference>
<dbReference type="STRING" id="42156.A0A3P6UYF3"/>
<dbReference type="GO" id="GO:0005737">
    <property type="term" value="C:cytoplasm"/>
    <property type="evidence" value="ECO:0007669"/>
    <property type="project" value="TreeGrafter"/>
</dbReference>
<keyword evidence="7" id="KW-0004">4Fe-4S</keyword>
<dbReference type="OMA" id="CICEESS"/>
<dbReference type="Proteomes" id="UP000277928">
    <property type="component" value="Unassembled WGS sequence"/>
</dbReference>
<dbReference type="GO" id="GO:0046872">
    <property type="term" value="F:metal ion binding"/>
    <property type="evidence" value="ECO:0007669"/>
    <property type="project" value="UniProtKB-UniRule"/>
</dbReference>
<keyword evidence="7" id="KW-0238">DNA-binding</keyword>
<accession>A0A3P6UYF3</accession>
<protein>
    <recommendedName>
        <fullName evidence="7">DNA replication ATP-dependent helicase/nuclease</fullName>
        <ecNumber evidence="7">3.1.-.-</ecNumber>
        <ecNumber evidence="7">3.6.4.12</ecNumber>
    </recommendedName>
</protein>
<keyword evidence="7" id="KW-0227">DNA damage</keyword>
<feature type="domain" description="DNA2/NAM7 helicase-like C-terminal" evidence="9">
    <location>
        <begin position="726"/>
        <end position="934"/>
    </location>
</feature>
<dbReference type="InterPro" id="IPR014808">
    <property type="entry name" value="DNA_replication_fac_Dna2_N"/>
</dbReference>
<evidence type="ECO:0000256" key="3">
    <source>
        <dbReference type="ARBA" id="ARBA00022741"/>
    </source>
</evidence>
<evidence type="ECO:0000256" key="6">
    <source>
        <dbReference type="ARBA" id="ARBA00022840"/>
    </source>
</evidence>
<dbReference type="GO" id="GO:0051539">
    <property type="term" value="F:4 iron, 4 sulfur cluster binding"/>
    <property type="evidence" value="ECO:0007669"/>
    <property type="project" value="UniProtKB-UniRule"/>
</dbReference>
<evidence type="ECO:0000256" key="4">
    <source>
        <dbReference type="ARBA" id="ARBA00022801"/>
    </source>
</evidence>
<dbReference type="GO" id="GO:0005634">
    <property type="term" value="C:nucleus"/>
    <property type="evidence" value="ECO:0007669"/>
    <property type="project" value="UniProtKB-SubCell"/>
</dbReference>
<dbReference type="Gene3D" id="3.40.50.300">
    <property type="entry name" value="P-loop containing nucleotide triphosphate hydrolases"/>
    <property type="match status" value="2"/>
</dbReference>
<dbReference type="Pfam" id="PF13087">
    <property type="entry name" value="AAA_12"/>
    <property type="match status" value="1"/>
</dbReference>